<comment type="caution">
    <text evidence="1">The sequence shown here is derived from an EMBL/GenBank/DDBJ whole genome shotgun (WGS) entry which is preliminary data.</text>
</comment>
<dbReference type="EMBL" id="CAKLBY020000259">
    <property type="protein sequence ID" value="CAK7940920.1"/>
    <property type="molecule type" value="Genomic_DNA"/>
</dbReference>
<accession>A0AAV1V533</accession>
<dbReference type="AlphaFoldDB" id="A0AAV1V533"/>
<evidence type="ECO:0000313" key="1">
    <source>
        <dbReference type="EMBL" id="CAK7940920.1"/>
    </source>
</evidence>
<reference evidence="1" key="1">
    <citation type="submission" date="2024-01" db="EMBL/GenBank/DDBJ databases">
        <authorList>
            <person name="Webb A."/>
        </authorList>
    </citation>
    <scope>NUCLEOTIDE SEQUENCE</scope>
    <source>
        <strain evidence="1">Pm1</strain>
    </source>
</reference>
<organism evidence="1 2">
    <name type="scientific">Peronospora matthiolae</name>
    <dbReference type="NCBI Taxonomy" id="2874970"/>
    <lineage>
        <taxon>Eukaryota</taxon>
        <taxon>Sar</taxon>
        <taxon>Stramenopiles</taxon>
        <taxon>Oomycota</taxon>
        <taxon>Peronosporomycetes</taxon>
        <taxon>Peronosporales</taxon>
        <taxon>Peronosporaceae</taxon>
        <taxon>Peronospora</taxon>
    </lineage>
</organism>
<name>A0AAV1V533_9STRA</name>
<gene>
    <name evidence="1" type="ORF">PM001_LOCUS26070</name>
</gene>
<dbReference type="Proteomes" id="UP001162060">
    <property type="component" value="Unassembled WGS sequence"/>
</dbReference>
<evidence type="ECO:0000313" key="2">
    <source>
        <dbReference type="Proteomes" id="UP001162060"/>
    </source>
</evidence>
<sequence>MDTVAALFAAELAALNVPPNRVSPTKQRYPKLNGAESAQLLELQKNSASWMVAFMPNGVSTPAEYVGISTVVPGLYPPFLRAIPAKSSGQGNLC</sequence>
<proteinExistence type="predicted"/>
<protein>
    <submittedName>
        <fullName evidence="1">Uncharacterized protein</fullName>
    </submittedName>
</protein>